<accession>A0AAP0PLA6</accession>
<dbReference type="Proteomes" id="UP001417504">
    <property type="component" value="Unassembled WGS sequence"/>
</dbReference>
<dbReference type="InterPro" id="IPR036322">
    <property type="entry name" value="WD40_repeat_dom_sf"/>
</dbReference>
<evidence type="ECO:0000313" key="2">
    <source>
        <dbReference type="EMBL" id="KAK9145705.1"/>
    </source>
</evidence>
<evidence type="ECO:0000313" key="3">
    <source>
        <dbReference type="Proteomes" id="UP001417504"/>
    </source>
</evidence>
<evidence type="ECO:0000256" key="1">
    <source>
        <dbReference type="SAM" id="Phobius"/>
    </source>
</evidence>
<comment type="caution">
    <text evidence="2">The sequence shown here is derived from an EMBL/GenBank/DDBJ whole genome shotgun (WGS) entry which is preliminary data.</text>
</comment>
<keyword evidence="1" id="KW-0472">Membrane</keyword>
<reference evidence="2 3" key="1">
    <citation type="submission" date="2024-01" db="EMBL/GenBank/DDBJ databases">
        <title>Genome assemblies of Stephania.</title>
        <authorList>
            <person name="Yang L."/>
        </authorList>
    </citation>
    <scope>NUCLEOTIDE SEQUENCE [LARGE SCALE GENOMIC DNA]</scope>
    <source>
        <strain evidence="2">QJT</strain>
        <tissue evidence="2">Leaf</tissue>
    </source>
</reference>
<dbReference type="SUPFAM" id="SSF50978">
    <property type="entry name" value="WD40 repeat-like"/>
    <property type="match status" value="1"/>
</dbReference>
<keyword evidence="1" id="KW-0812">Transmembrane</keyword>
<feature type="transmembrane region" description="Helical" evidence="1">
    <location>
        <begin position="48"/>
        <end position="66"/>
    </location>
</feature>
<name>A0AAP0PLA6_9MAGN</name>
<dbReference type="EMBL" id="JBBNAE010000002">
    <property type="protein sequence ID" value="KAK9145705.1"/>
    <property type="molecule type" value="Genomic_DNA"/>
</dbReference>
<sequence>MSLLFNSIETRSTGFARTIHLLLYSLSFFAFTLVQVLPYILWFEFERVVVSALLFALFVSLRPNWLSKHSCASGGRDGLTLLWDLAEGKKLYSLDAGAIIHTLCFSPNRYWFCSAMQESVKIWDMES</sequence>
<dbReference type="AlphaFoldDB" id="A0AAP0PLA6"/>
<keyword evidence="3" id="KW-1185">Reference proteome</keyword>
<keyword evidence="1" id="KW-1133">Transmembrane helix</keyword>
<protein>
    <submittedName>
        <fullName evidence="2">Uncharacterized protein</fullName>
    </submittedName>
</protein>
<dbReference type="PANTHER" id="PTHR19868">
    <property type="entry name" value="RECEPTOR FOR ACTIVATED PROTEIN KINASE C RACK1"/>
    <property type="match status" value="1"/>
</dbReference>
<dbReference type="Gene3D" id="2.130.10.10">
    <property type="entry name" value="YVTN repeat-like/Quinoprotein amine dehydrogenase"/>
    <property type="match status" value="1"/>
</dbReference>
<feature type="transmembrane region" description="Helical" evidence="1">
    <location>
        <begin position="21"/>
        <end position="42"/>
    </location>
</feature>
<dbReference type="GO" id="GO:0045182">
    <property type="term" value="F:translation regulator activity"/>
    <property type="evidence" value="ECO:0007669"/>
    <property type="project" value="InterPro"/>
</dbReference>
<dbReference type="GO" id="GO:0043022">
    <property type="term" value="F:ribosome binding"/>
    <property type="evidence" value="ECO:0007669"/>
    <property type="project" value="InterPro"/>
</dbReference>
<organism evidence="2 3">
    <name type="scientific">Stephania japonica</name>
    <dbReference type="NCBI Taxonomy" id="461633"/>
    <lineage>
        <taxon>Eukaryota</taxon>
        <taxon>Viridiplantae</taxon>
        <taxon>Streptophyta</taxon>
        <taxon>Embryophyta</taxon>
        <taxon>Tracheophyta</taxon>
        <taxon>Spermatophyta</taxon>
        <taxon>Magnoliopsida</taxon>
        <taxon>Ranunculales</taxon>
        <taxon>Menispermaceae</taxon>
        <taxon>Menispermoideae</taxon>
        <taxon>Cissampelideae</taxon>
        <taxon>Stephania</taxon>
    </lineage>
</organism>
<proteinExistence type="predicted"/>
<gene>
    <name evidence="2" type="ORF">Sjap_005608</name>
</gene>
<dbReference type="InterPro" id="IPR045223">
    <property type="entry name" value="RACK1-like"/>
</dbReference>
<dbReference type="InterPro" id="IPR015943">
    <property type="entry name" value="WD40/YVTN_repeat-like_dom_sf"/>
</dbReference>